<dbReference type="Proteomes" id="UP001221757">
    <property type="component" value="Unassembled WGS sequence"/>
</dbReference>
<evidence type="ECO:0000313" key="2">
    <source>
        <dbReference type="EMBL" id="KAJ7645761.1"/>
    </source>
</evidence>
<keyword evidence="3" id="KW-1185">Reference proteome</keyword>
<feature type="compositionally biased region" description="Basic residues" evidence="1">
    <location>
        <begin position="91"/>
        <end position="100"/>
    </location>
</feature>
<evidence type="ECO:0000313" key="3">
    <source>
        <dbReference type="Proteomes" id="UP001221757"/>
    </source>
</evidence>
<proteinExistence type="predicted"/>
<accession>A0AAD7CD00</accession>
<dbReference type="AlphaFoldDB" id="A0AAD7CD00"/>
<feature type="region of interest" description="Disordered" evidence="1">
    <location>
        <begin position="39"/>
        <end position="64"/>
    </location>
</feature>
<sequence length="115" mass="12245">MSTCSYTAHLCVASMSACHGRPHVLVEAPRVSAAERAHSSVHGVAPLPARQSSQRDRAGSAGNIHRIAAQKGAFSTECRGPHLFKGVGSGRGRRSPRRVGKAGMGSRTEDWTARW</sequence>
<organism evidence="2 3">
    <name type="scientific">Mycena rosella</name>
    <name type="common">Pink bonnet</name>
    <name type="synonym">Agaricus rosellus</name>
    <dbReference type="NCBI Taxonomy" id="1033263"/>
    <lineage>
        <taxon>Eukaryota</taxon>
        <taxon>Fungi</taxon>
        <taxon>Dikarya</taxon>
        <taxon>Basidiomycota</taxon>
        <taxon>Agaricomycotina</taxon>
        <taxon>Agaricomycetes</taxon>
        <taxon>Agaricomycetidae</taxon>
        <taxon>Agaricales</taxon>
        <taxon>Marasmiineae</taxon>
        <taxon>Mycenaceae</taxon>
        <taxon>Mycena</taxon>
    </lineage>
</organism>
<evidence type="ECO:0000256" key="1">
    <source>
        <dbReference type="SAM" id="MobiDB-lite"/>
    </source>
</evidence>
<reference evidence="2" key="1">
    <citation type="submission" date="2023-03" db="EMBL/GenBank/DDBJ databases">
        <title>Massive genome expansion in bonnet fungi (Mycena s.s.) driven by repeated elements and novel gene families across ecological guilds.</title>
        <authorList>
            <consortium name="Lawrence Berkeley National Laboratory"/>
            <person name="Harder C.B."/>
            <person name="Miyauchi S."/>
            <person name="Viragh M."/>
            <person name="Kuo A."/>
            <person name="Thoen E."/>
            <person name="Andreopoulos B."/>
            <person name="Lu D."/>
            <person name="Skrede I."/>
            <person name="Drula E."/>
            <person name="Henrissat B."/>
            <person name="Morin E."/>
            <person name="Kohler A."/>
            <person name="Barry K."/>
            <person name="LaButti K."/>
            <person name="Morin E."/>
            <person name="Salamov A."/>
            <person name="Lipzen A."/>
            <person name="Mereny Z."/>
            <person name="Hegedus B."/>
            <person name="Baldrian P."/>
            <person name="Stursova M."/>
            <person name="Weitz H."/>
            <person name="Taylor A."/>
            <person name="Grigoriev I.V."/>
            <person name="Nagy L.G."/>
            <person name="Martin F."/>
            <person name="Kauserud H."/>
        </authorList>
    </citation>
    <scope>NUCLEOTIDE SEQUENCE</scope>
    <source>
        <strain evidence="2">CBHHK067</strain>
    </source>
</reference>
<comment type="caution">
    <text evidence="2">The sequence shown here is derived from an EMBL/GenBank/DDBJ whole genome shotgun (WGS) entry which is preliminary data.</text>
</comment>
<name>A0AAD7CD00_MYCRO</name>
<gene>
    <name evidence="2" type="ORF">B0H17DRAFT_1148346</name>
</gene>
<protein>
    <submittedName>
        <fullName evidence="2">Uncharacterized protein</fullName>
    </submittedName>
</protein>
<dbReference type="EMBL" id="JARKIE010000394">
    <property type="protein sequence ID" value="KAJ7645761.1"/>
    <property type="molecule type" value="Genomic_DNA"/>
</dbReference>
<feature type="region of interest" description="Disordered" evidence="1">
    <location>
        <begin position="83"/>
        <end position="115"/>
    </location>
</feature>